<gene>
    <name evidence="13 15" type="primary">pheS</name>
    <name evidence="15" type="ORF">CAXC1_70009</name>
</gene>
<keyword evidence="11 13" id="KW-0030">Aminoacyl-tRNA synthetase</keyword>
<dbReference type="EC" id="6.1.1.20" evidence="13"/>
<dbReference type="Pfam" id="PF02912">
    <property type="entry name" value="Phe_tRNA-synt_N"/>
    <property type="match status" value="1"/>
</dbReference>
<dbReference type="InterPro" id="IPR045864">
    <property type="entry name" value="aa-tRNA-synth_II/BPL/LPL"/>
</dbReference>
<dbReference type="Pfam" id="PF01409">
    <property type="entry name" value="tRNA-synt_2d"/>
    <property type="match status" value="1"/>
</dbReference>
<dbReference type="PANTHER" id="PTHR11538:SF41">
    <property type="entry name" value="PHENYLALANINE--TRNA LIGASE, MITOCHONDRIAL"/>
    <property type="match status" value="1"/>
</dbReference>
<comment type="caution">
    <text evidence="15">The sequence shown here is derived from an EMBL/GenBank/DDBJ whole genome shotgun (WGS) entry which is preliminary data.</text>
</comment>
<dbReference type="PROSITE" id="PS50862">
    <property type="entry name" value="AA_TRNA_LIGASE_II"/>
    <property type="match status" value="1"/>
</dbReference>
<keyword evidence="9 13" id="KW-0460">Magnesium</keyword>
<keyword evidence="8 13" id="KW-0067">ATP-binding</keyword>
<comment type="subunit">
    <text evidence="3 13">Tetramer of two alpha and two beta subunits.</text>
</comment>
<comment type="similarity">
    <text evidence="2 13">Belongs to the class-II aminoacyl-tRNA synthetase family. Phe-tRNA synthetase alpha subunit type 1 subfamily.</text>
</comment>
<evidence type="ECO:0000256" key="12">
    <source>
        <dbReference type="ARBA" id="ARBA00049255"/>
    </source>
</evidence>
<evidence type="ECO:0000256" key="13">
    <source>
        <dbReference type="HAMAP-Rule" id="MF_00281"/>
    </source>
</evidence>
<comment type="caution">
    <text evidence="13">Lacks conserved residue(s) required for the propagation of feature annotation.</text>
</comment>
<evidence type="ECO:0000313" key="16">
    <source>
        <dbReference type="Proteomes" id="UP001314181"/>
    </source>
</evidence>
<keyword evidence="10 13" id="KW-0648">Protein biosynthesis</keyword>
<dbReference type="InterPro" id="IPR004188">
    <property type="entry name" value="Phe-tRNA_ligase_II_N"/>
</dbReference>
<dbReference type="Proteomes" id="UP001314181">
    <property type="component" value="Unassembled WGS sequence"/>
</dbReference>
<protein>
    <recommendedName>
        <fullName evidence="13">Phenylalanine--tRNA ligase alpha subunit</fullName>
        <ecNumber evidence="13">6.1.1.20</ecNumber>
    </recommendedName>
    <alternativeName>
        <fullName evidence="13">Phenylalanyl-tRNA synthetase alpha subunit</fullName>
        <shortName evidence="13">PheRS</shortName>
    </alternativeName>
</protein>
<dbReference type="HAMAP" id="MF_00281">
    <property type="entry name" value="Phe_tRNA_synth_alpha1"/>
    <property type="match status" value="1"/>
</dbReference>
<dbReference type="CDD" id="cd00496">
    <property type="entry name" value="PheRS_alpha_core"/>
    <property type="match status" value="1"/>
</dbReference>
<reference evidence="15 16" key="1">
    <citation type="submission" date="2024-01" db="EMBL/GenBank/DDBJ databases">
        <authorList>
            <person name="Kunselman E."/>
        </authorList>
    </citation>
    <scope>NUCLEOTIDE SEQUENCE [LARGE SCALE GENOMIC DNA]</scope>
    <source>
        <strain evidence="15">2 abalone samples</strain>
    </source>
</reference>
<dbReference type="Gene3D" id="3.30.930.10">
    <property type="entry name" value="Bira Bifunctional Protein, Domain 2"/>
    <property type="match status" value="1"/>
</dbReference>
<evidence type="ECO:0000256" key="3">
    <source>
        <dbReference type="ARBA" id="ARBA00011209"/>
    </source>
</evidence>
<evidence type="ECO:0000256" key="2">
    <source>
        <dbReference type="ARBA" id="ARBA00010207"/>
    </source>
</evidence>
<dbReference type="GO" id="GO:0004826">
    <property type="term" value="F:phenylalanine-tRNA ligase activity"/>
    <property type="evidence" value="ECO:0007669"/>
    <property type="project" value="UniProtKB-EC"/>
</dbReference>
<evidence type="ECO:0000256" key="5">
    <source>
        <dbReference type="ARBA" id="ARBA00022598"/>
    </source>
</evidence>
<organism evidence="15 16">
    <name type="scientific">Candidatus Xenohaliotis californiensis</name>
    <dbReference type="NCBI Taxonomy" id="84677"/>
    <lineage>
        <taxon>Bacteria</taxon>
        <taxon>Pseudomonadati</taxon>
        <taxon>Pseudomonadota</taxon>
        <taxon>Alphaproteobacteria</taxon>
        <taxon>Rickettsiales</taxon>
        <taxon>Anaplasmataceae</taxon>
        <taxon>Candidatus Xenohaliotis</taxon>
    </lineage>
</organism>
<evidence type="ECO:0000256" key="11">
    <source>
        <dbReference type="ARBA" id="ARBA00023146"/>
    </source>
</evidence>
<evidence type="ECO:0000256" key="8">
    <source>
        <dbReference type="ARBA" id="ARBA00022840"/>
    </source>
</evidence>
<evidence type="ECO:0000256" key="7">
    <source>
        <dbReference type="ARBA" id="ARBA00022741"/>
    </source>
</evidence>
<comment type="cofactor">
    <cofactor evidence="13">
        <name>Mg(2+)</name>
        <dbReference type="ChEBI" id="CHEBI:18420"/>
    </cofactor>
    <text evidence="13">Binds 2 magnesium ions per tetramer.</text>
</comment>
<name>A0ABP0EXN8_9RICK</name>
<dbReference type="InterPro" id="IPR006195">
    <property type="entry name" value="aa-tRNA-synth_II"/>
</dbReference>
<comment type="catalytic activity">
    <reaction evidence="12 13">
        <text>tRNA(Phe) + L-phenylalanine + ATP = L-phenylalanyl-tRNA(Phe) + AMP + diphosphate + H(+)</text>
        <dbReference type="Rhea" id="RHEA:19413"/>
        <dbReference type="Rhea" id="RHEA-COMP:9668"/>
        <dbReference type="Rhea" id="RHEA-COMP:9699"/>
        <dbReference type="ChEBI" id="CHEBI:15378"/>
        <dbReference type="ChEBI" id="CHEBI:30616"/>
        <dbReference type="ChEBI" id="CHEBI:33019"/>
        <dbReference type="ChEBI" id="CHEBI:58095"/>
        <dbReference type="ChEBI" id="CHEBI:78442"/>
        <dbReference type="ChEBI" id="CHEBI:78531"/>
        <dbReference type="ChEBI" id="CHEBI:456215"/>
        <dbReference type="EC" id="6.1.1.20"/>
    </reaction>
</comment>
<feature type="domain" description="Aminoacyl-transfer RNA synthetases class-II family profile" evidence="14">
    <location>
        <begin position="103"/>
        <end position="330"/>
    </location>
</feature>
<dbReference type="SUPFAM" id="SSF55681">
    <property type="entry name" value="Class II aaRS and biotin synthetases"/>
    <property type="match status" value="1"/>
</dbReference>
<keyword evidence="7 13" id="KW-0547">Nucleotide-binding</keyword>
<dbReference type="InterPro" id="IPR010978">
    <property type="entry name" value="tRNA-bd_arm"/>
</dbReference>
<dbReference type="NCBIfam" id="TIGR00468">
    <property type="entry name" value="pheS"/>
    <property type="match status" value="1"/>
</dbReference>
<evidence type="ECO:0000256" key="6">
    <source>
        <dbReference type="ARBA" id="ARBA00022723"/>
    </source>
</evidence>
<keyword evidence="5 13" id="KW-0436">Ligase</keyword>
<keyword evidence="4 13" id="KW-0963">Cytoplasm</keyword>
<keyword evidence="6 13" id="KW-0479">Metal-binding</keyword>
<dbReference type="RefSeq" id="WP_338364726.1">
    <property type="nucleotide sequence ID" value="NZ_CAWVOK010000033.1"/>
</dbReference>
<dbReference type="PANTHER" id="PTHR11538">
    <property type="entry name" value="PHENYLALANYL-TRNA SYNTHETASE"/>
    <property type="match status" value="1"/>
</dbReference>
<comment type="subcellular location">
    <subcellularLocation>
        <location evidence="1 13">Cytoplasm</location>
    </subcellularLocation>
</comment>
<accession>A0ABP0EXN8</accession>
<evidence type="ECO:0000256" key="4">
    <source>
        <dbReference type="ARBA" id="ARBA00022490"/>
    </source>
</evidence>
<evidence type="ECO:0000256" key="10">
    <source>
        <dbReference type="ARBA" id="ARBA00022917"/>
    </source>
</evidence>
<dbReference type="SUPFAM" id="SSF46589">
    <property type="entry name" value="tRNA-binding arm"/>
    <property type="match status" value="1"/>
</dbReference>
<dbReference type="InterPro" id="IPR004529">
    <property type="entry name" value="Phe-tRNA-synth_IIc_asu"/>
</dbReference>
<evidence type="ECO:0000256" key="1">
    <source>
        <dbReference type="ARBA" id="ARBA00004496"/>
    </source>
</evidence>
<sequence length="344" mass="40262">MFNFDTLHTKFHNDLQKVRNIKDCELLRIKYLGKSALLTAQLHDLRNLPVEERSIVGMKLNNLKNEFNTALKNVLSSMKTIEQQDEEDYYLPIREEYSGSVHVLSKVASEIYDILSGMGFAFSTGPEIEDEHYNFTLLNTPQNHPARQMQDSFYFNKYSNNGRLMLRTQTSSVQIRTMKNSKPPYMMFSIGRVYRRDWDATHTPMFTQIEGLCIDKEINFSNMQWYISMFLKKFFNSNKLKFRFRPSFFPFVDPGSEVDVLYRKSNDCFELSNVGDKWLEIMGCGMVHENVLSSVDLSEKDHQGFAFGIGLERLAMLKYGINDLRRFFNPDIRWMKKAGFAPFC</sequence>
<dbReference type="InterPro" id="IPR022911">
    <property type="entry name" value="Phe_tRNA_ligase_alpha1_bac"/>
</dbReference>
<evidence type="ECO:0000313" key="15">
    <source>
        <dbReference type="EMBL" id="CAK8163485.1"/>
    </source>
</evidence>
<evidence type="ECO:0000256" key="9">
    <source>
        <dbReference type="ARBA" id="ARBA00022842"/>
    </source>
</evidence>
<dbReference type="EMBL" id="CAWVOK010000033">
    <property type="protein sequence ID" value="CAK8163485.1"/>
    <property type="molecule type" value="Genomic_DNA"/>
</dbReference>
<dbReference type="InterPro" id="IPR002319">
    <property type="entry name" value="Phenylalanyl-tRNA_Synthase"/>
</dbReference>
<keyword evidence="16" id="KW-1185">Reference proteome</keyword>
<proteinExistence type="inferred from homology"/>
<evidence type="ECO:0000259" key="14">
    <source>
        <dbReference type="PROSITE" id="PS50862"/>
    </source>
</evidence>